<comment type="caution">
    <text evidence="1">The sequence shown here is derived from an EMBL/GenBank/DDBJ whole genome shotgun (WGS) entry which is preliminary data.</text>
</comment>
<name>A0ACB0Z4T0_MELEN</name>
<keyword evidence="2" id="KW-1185">Reference proteome</keyword>
<reference evidence="1" key="1">
    <citation type="submission" date="2023-11" db="EMBL/GenBank/DDBJ databases">
        <authorList>
            <person name="Poullet M."/>
        </authorList>
    </citation>
    <scope>NUCLEOTIDE SEQUENCE</scope>
    <source>
        <strain evidence="1">E1834</strain>
    </source>
</reference>
<proteinExistence type="predicted"/>
<dbReference type="Proteomes" id="UP001497535">
    <property type="component" value="Unassembled WGS sequence"/>
</dbReference>
<organism evidence="1 2">
    <name type="scientific">Meloidogyne enterolobii</name>
    <name type="common">Root-knot nematode worm</name>
    <name type="synonym">Meloidogyne mayaguensis</name>
    <dbReference type="NCBI Taxonomy" id="390850"/>
    <lineage>
        <taxon>Eukaryota</taxon>
        <taxon>Metazoa</taxon>
        <taxon>Ecdysozoa</taxon>
        <taxon>Nematoda</taxon>
        <taxon>Chromadorea</taxon>
        <taxon>Rhabditida</taxon>
        <taxon>Tylenchina</taxon>
        <taxon>Tylenchomorpha</taxon>
        <taxon>Tylenchoidea</taxon>
        <taxon>Meloidogynidae</taxon>
        <taxon>Meloidogyninae</taxon>
        <taxon>Meloidogyne</taxon>
    </lineage>
</organism>
<evidence type="ECO:0000313" key="1">
    <source>
        <dbReference type="EMBL" id="CAK5073507.1"/>
    </source>
</evidence>
<protein>
    <submittedName>
        <fullName evidence="1">Uncharacterized protein</fullName>
    </submittedName>
</protein>
<sequence length="507" mass="57750">MISQIRRDQSFYDRDRMSNIDAMKLNFNTSTNWLSEEPIDIVSPSGGHAFLTLTREGSSFASNTSLNSIGANIMTESPPRSLCHYTGQPQFALTYNNSSSTIVANDKRESMSPLQPSAPIAIPTNNNNNETRGDEQQKDDSIGSNNFSTPDEFSSFGLINEHNRFITTVNNARATLPNYSPFRSSPKITRPLSLVRAQCANQPALVEEVTKDEFNRKVELEKYSDVGMKIKLENVQKQMKELVENLNSLREAGTELQQTSFNEENISLFSKEILQSIQSLIKQSSLKAVEEFKLKMEKENEERLKEMETKMNEKIVEIEEKLENERKIREEREQQLIEKEKQISELNDQIIAFKKEKDELSNVISEKEEAVNTSQSITNRAKMLESAISESQDNVIHSSVTASFIDVKDETIKPKMSDVTQNEISRTIQLQNRRVQTIIRKNDMNFIVSLGEIIEGVGALIVWNEKMGAFVAHWYRKFFGIIALVSPHIFFSSSKNYKWSTALNGQN</sequence>
<evidence type="ECO:0000313" key="2">
    <source>
        <dbReference type="Proteomes" id="UP001497535"/>
    </source>
</evidence>
<dbReference type="EMBL" id="CAVMJV010000024">
    <property type="protein sequence ID" value="CAK5073507.1"/>
    <property type="molecule type" value="Genomic_DNA"/>
</dbReference>
<accession>A0ACB0Z4T0</accession>
<gene>
    <name evidence="1" type="ORF">MENTE1834_LOCUS20185</name>
</gene>